<gene>
    <name evidence="1" type="ORF">HELGO_WM39157</name>
</gene>
<proteinExistence type="predicted"/>
<dbReference type="AlphaFoldDB" id="A0A6S6SYG7"/>
<dbReference type="EMBL" id="CACVAZ010000072">
    <property type="protein sequence ID" value="CAA6812111.1"/>
    <property type="molecule type" value="Genomic_DNA"/>
</dbReference>
<dbReference type="InterPro" id="IPR010982">
    <property type="entry name" value="Lambda_DNA-bd_dom_sf"/>
</dbReference>
<accession>A0A6S6SYG7</accession>
<protein>
    <submittedName>
        <fullName evidence="1">Uncharacterized protein</fullName>
    </submittedName>
</protein>
<dbReference type="SUPFAM" id="SSF47413">
    <property type="entry name" value="lambda repressor-like DNA-binding domains"/>
    <property type="match status" value="1"/>
</dbReference>
<reference evidence="1" key="1">
    <citation type="submission" date="2020-01" db="EMBL/GenBank/DDBJ databases">
        <authorList>
            <person name="Meier V. D."/>
            <person name="Meier V D."/>
        </authorList>
    </citation>
    <scope>NUCLEOTIDE SEQUENCE</scope>
    <source>
        <strain evidence="1">HLG_WM_MAG_02</strain>
    </source>
</reference>
<organism evidence="1">
    <name type="scientific">uncultured Sulfurovum sp</name>
    <dbReference type="NCBI Taxonomy" id="269237"/>
    <lineage>
        <taxon>Bacteria</taxon>
        <taxon>Pseudomonadati</taxon>
        <taxon>Campylobacterota</taxon>
        <taxon>Epsilonproteobacteria</taxon>
        <taxon>Campylobacterales</taxon>
        <taxon>Sulfurovaceae</taxon>
        <taxon>Sulfurovum</taxon>
        <taxon>environmental samples</taxon>
    </lineage>
</organism>
<sequence length="243" mass="28507">MMSRTSETLYYQEEKLKFVIEELQLKKGEVAKELEISQTFFSQLMNYRDGKLKKWHLLAICHAYKIPIEIFDNPNIKTTAQIQNILKYAKKSSSIFEKNEEILNKLIGKWYFYSYSSQDDTNIWQTETTIHADGTVEDKNQNRGKLFIGKNQSVILKETYNAKNINTITFDNNRITYNIFPFSRTSKVNALNNELLTFGFCSKTKIDYEEAKVILGEYDKVQLKIEHTMLDRIYSLAQTRGKI</sequence>
<dbReference type="GO" id="GO:0003677">
    <property type="term" value="F:DNA binding"/>
    <property type="evidence" value="ECO:0007669"/>
    <property type="project" value="InterPro"/>
</dbReference>
<evidence type="ECO:0000313" key="1">
    <source>
        <dbReference type="EMBL" id="CAA6812111.1"/>
    </source>
</evidence>
<name>A0A6S6SYG7_9BACT</name>